<proteinExistence type="predicted"/>
<protein>
    <submittedName>
        <fullName evidence="2">Spectinomycin phosphotransferase</fullName>
    </submittedName>
</protein>
<reference evidence="3" key="1">
    <citation type="submission" date="2016-10" db="EMBL/GenBank/DDBJ databases">
        <authorList>
            <person name="Varghese N."/>
            <person name="Submissions S."/>
        </authorList>
    </citation>
    <scope>NUCLEOTIDE SEQUENCE [LARGE SCALE GENOMIC DNA]</scope>
    <source>
        <strain evidence="3">CGMCC 4.7038</strain>
    </source>
</reference>
<dbReference type="Gene3D" id="3.30.200.20">
    <property type="entry name" value="Phosphorylase Kinase, domain 1"/>
    <property type="match status" value="1"/>
</dbReference>
<dbReference type="STRING" id="1144548.SAMN05443287_10414"/>
<dbReference type="Gene3D" id="1.20.58.840">
    <property type="match status" value="1"/>
</dbReference>
<gene>
    <name evidence="2" type="ORF">SAMN05443287_10414</name>
</gene>
<dbReference type="EMBL" id="FNYV01000004">
    <property type="protein sequence ID" value="SEJ35225.1"/>
    <property type="molecule type" value="Genomic_DNA"/>
</dbReference>
<dbReference type="InterPro" id="IPR002575">
    <property type="entry name" value="Aminoglycoside_PTrfase"/>
</dbReference>
<organism evidence="2 3">
    <name type="scientific">Micromonospora phaseoli</name>
    <dbReference type="NCBI Taxonomy" id="1144548"/>
    <lineage>
        <taxon>Bacteria</taxon>
        <taxon>Bacillati</taxon>
        <taxon>Actinomycetota</taxon>
        <taxon>Actinomycetes</taxon>
        <taxon>Micromonosporales</taxon>
        <taxon>Micromonosporaceae</taxon>
        <taxon>Micromonospora</taxon>
    </lineage>
</organism>
<dbReference type="Gene3D" id="1.10.510.10">
    <property type="entry name" value="Transferase(Phosphotransferase) domain 1"/>
    <property type="match status" value="1"/>
</dbReference>
<feature type="domain" description="Aminoglycoside phosphotransferase" evidence="1">
    <location>
        <begin position="111"/>
        <end position="283"/>
    </location>
</feature>
<dbReference type="Pfam" id="PF01636">
    <property type="entry name" value="APH"/>
    <property type="match status" value="1"/>
</dbReference>
<keyword evidence="3" id="KW-1185">Reference proteome</keyword>
<dbReference type="InterPro" id="IPR011009">
    <property type="entry name" value="Kinase-like_dom_sf"/>
</dbReference>
<evidence type="ECO:0000313" key="3">
    <source>
        <dbReference type="Proteomes" id="UP000198707"/>
    </source>
</evidence>
<dbReference type="AlphaFoldDB" id="A0A1H6YEQ5"/>
<evidence type="ECO:0000259" key="1">
    <source>
        <dbReference type="Pfam" id="PF01636"/>
    </source>
</evidence>
<accession>A0A1H6YEQ5</accession>
<evidence type="ECO:0000313" key="2">
    <source>
        <dbReference type="EMBL" id="SEJ35225.1"/>
    </source>
</evidence>
<dbReference type="Proteomes" id="UP000198707">
    <property type="component" value="Unassembled WGS sequence"/>
</dbReference>
<dbReference type="SUPFAM" id="SSF56112">
    <property type="entry name" value="Protein kinase-like (PK-like)"/>
    <property type="match status" value="1"/>
</dbReference>
<keyword evidence="2" id="KW-0808">Transferase</keyword>
<sequence length="341" mass="37505">MPCMRDRPTGLDEDQLTAALFQGWDMRVESAKYLPVGAGSYHWSVTDQNGIVRFVKVDDLRAGEASPRDFCNGLRQSLTTALSLHRDAGLGFVVTAIPATDGTLLRRLTPRYALSVFPLVDGTAGEFGPHRRDELGEMVAVLADLHGATPVVAHLASRTDLRLPGRKRLRGALRSLDHPWTGGPHAEPARKLLIRHQARVRRWLADFDRLVDVTRTTVPGWVVTHGEPHPGNVMHTSDGMRLIDWTTVQIAPPERDLWMLTAAFTNMIGTDALDVDDDVLAGYAEATGRTVRPAGIALYHRWWVLADVAAFTDDLRRPHGDGEDAAAALAYLTGYLETATD</sequence>
<name>A0A1H6YEQ5_9ACTN</name>
<dbReference type="GO" id="GO:0016740">
    <property type="term" value="F:transferase activity"/>
    <property type="evidence" value="ECO:0007669"/>
    <property type="project" value="UniProtKB-KW"/>
</dbReference>